<proteinExistence type="predicted"/>
<keyword evidence="2" id="KW-1185">Reference proteome</keyword>
<name>Q8UE65_AGRFC</name>
<dbReference type="KEGG" id="atu:Atu1896"/>
<evidence type="ECO:0000313" key="2">
    <source>
        <dbReference type="Proteomes" id="UP000000813"/>
    </source>
</evidence>
<gene>
    <name evidence="1" type="ordered locus">Atu1896</name>
</gene>
<dbReference type="EnsemblBacteria" id="AAL42892">
    <property type="protein sequence ID" value="AAL42892"/>
    <property type="gene ID" value="Atu1896"/>
</dbReference>
<organism evidence="1 2">
    <name type="scientific">Agrobacterium fabrum (strain C58 / ATCC 33970)</name>
    <name type="common">Agrobacterium tumefaciens (strain C58)</name>
    <dbReference type="NCBI Taxonomy" id="176299"/>
    <lineage>
        <taxon>Bacteria</taxon>
        <taxon>Pseudomonadati</taxon>
        <taxon>Pseudomonadota</taxon>
        <taxon>Alphaproteobacteria</taxon>
        <taxon>Hyphomicrobiales</taxon>
        <taxon>Rhizobiaceae</taxon>
        <taxon>Rhizobium/Agrobacterium group</taxon>
        <taxon>Agrobacterium</taxon>
        <taxon>Agrobacterium tumefaciens complex</taxon>
    </lineage>
</organism>
<dbReference type="EMBL" id="AE007869">
    <property type="protein sequence ID" value="AAL42892.1"/>
    <property type="molecule type" value="Genomic_DNA"/>
</dbReference>
<dbReference type="AlphaFoldDB" id="Q8UE65"/>
<accession>Q8UE65</accession>
<dbReference type="PIR" id="AF2809">
    <property type="entry name" value="AF2809"/>
</dbReference>
<sequence length="68" mass="7596">MVAQLQRLMKSEKFTAVILGLVPRICNVLISFDVILGTGPRMTSRGCASFATYFEVTANSMKIQTRQR</sequence>
<dbReference type="BioCyc" id="AGRO:ATU1896-MONOMER"/>
<evidence type="ECO:0000313" key="1">
    <source>
        <dbReference type="EMBL" id="AAL42892.1"/>
    </source>
</evidence>
<reference evidence="1 2" key="1">
    <citation type="journal article" date="2001" name="Science">
        <title>The genome of the natural genetic engineer Agrobacterium tumefaciens C58.</title>
        <authorList>
            <person name="Wood D.W."/>
            <person name="Setubal J.C."/>
            <person name="Kaul R."/>
            <person name="Monks D.E."/>
            <person name="Kitajima J.P."/>
            <person name="Okura V.K."/>
            <person name="Zhou Y."/>
            <person name="Chen L."/>
            <person name="Wood G.E."/>
            <person name="Almeida N.F.Jr."/>
            <person name="Woo L."/>
            <person name="Chen Y."/>
            <person name="Paulsen I.T."/>
            <person name="Eisen J.A."/>
            <person name="Karp P.D."/>
            <person name="Bovee D.Sr."/>
            <person name="Chapman P."/>
            <person name="Clendenning J."/>
            <person name="Deatherage G."/>
            <person name="Gillet W."/>
            <person name="Grant C."/>
            <person name="Kutyavin T."/>
            <person name="Levy R."/>
            <person name="Li M.J."/>
            <person name="McClelland E."/>
            <person name="Palmieri A."/>
            <person name="Raymond C."/>
            <person name="Rouse G."/>
            <person name="Saenphimmachak C."/>
            <person name="Wu Z."/>
            <person name="Romero P."/>
            <person name="Gordon D."/>
            <person name="Zhang S."/>
            <person name="Yoo H."/>
            <person name="Tao Y."/>
            <person name="Biddle P."/>
            <person name="Jung M."/>
            <person name="Krespan W."/>
            <person name="Perry M."/>
            <person name="Gordon-Kamm B."/>
            <person name="Liao L."/>
            <person name="Kim S."/>
            <person name="Hendrick C."/>
            <person name="Zhao Z.Y."/>
            <person name="Dolan M."/>
            <person name="Chumley F."/>
            <person name="Tingey S.V."/>
            <person name="Tomb J.F."/>
            <person name="Gordon M.P."/>
            <person name="Olson M.V."/>
            <person name="Nester E.W."/>
        </authorList>
    </citation>
    <scope>NUCLEOTIDE SEQUENCE [LARGE SCALE GENOMIC DNA]</scope>
    <source>
        <strain evidence="2">C58 / ATCC 33970</strain>
    </source>
</reference>
<reference evidence="1 2" key="2">
    <citation type="journal article" date="2001" name="Science">
        <title>Genome sequence of the plant pathogen and biotechnology agent Agrobacterium tumefaciens C58.</title>
        <authorList>
            <person name="Goodner B."/>
            <person name="Hinkle G."/>
            <person name="Gattung S."/>
            <person name="Miller N."/>
            <person name="Blanchard M."/>
            <person name="Qurollo B."/>
            <person name="Goldman B.S."/>
            <person name="Cao Y."/>
            <person name="Askenazi M."/>
            <person name="Halling C."/>
            <person name="Mullin L."/>
            <person name="Houmiel K."/>
            <person name="Gordon J."/>
            <person name="Vaudin M."/>
            <person name="Iartchouk O."/>
            <person name="Epp A."/>
            <person name="Liu F."/>
            <person name="Wollam C."/>
            <person name="Allinger M."/>
            <person name="Doughty D."/>
            <person name="Scott C."/>
            <person name="Lappas C."/>
            <person name="Markelz B."/>
            <person name="Flanagan C."/>
            <person name="Crowell C."/>
            <person name="Gurson J."/>
            <person name="Lomo C."/>
            <person name="Sear C."/>
            <person name="Strub G."/>
            <person name="Cielo C."/>
            <person name="Slater S."/>
        </authorList>
    </citation>
    <scope>NUCLEOTIDE SEQUENCE [LARGE SCALE GENOMIC DNA]</scope>
    <source>
        <strain evidence="2">C58 / ATCC 33970</strain>
    </source>
</reference>
<protein>
    <submittedName>
        <fullName evidence="1">Uncharacterized protein</fullName>
    </submittedName>
</protein>
<dbReference type="Proteomes" id="UP000000813">
    <property type="component" value="Chromosome circular"/>
</dbReference>
<dbReference type="STRING" id="176299.Atu1896"/>
<dbReference type="HOGENOM" id="CLU_2784671_0_0_5"/>